<dbReference type="GO" id="GO:0004725">
    <property type="term" value="F:protein tyrosine phosphatase activity"/>
    <property type="evidence" value="ECO:0007669"/>
    <property type="project" value="UniProtKB-EC"/>
</dbReference>
<accession>A0A7W2YIN1</accession>
<dbReference type="RefSeq" id="WP_182170173.1">
    <property type="nucleotide sequence ID" value="NZ_JACFXU010000013.1"/>
</dbReference>
<dbReference type="SMART" id="SM00226">
    <property type="entry name" value="LMWPc"/>
    <property type="match status" value="1"/>
</dbReference>
<dbReference type="EMBL" id="JACFXU010000013">
    <property type="protein sequence ID" value="MBA6412686.1"/>
    <property type="molecule type" value="Genomic_DNA"/>
</dbReference>
<dbReference type="InterPro" id="IPR013815">
    <property type="entry name" value="ATP_grasp_subdomain_1"/>
</dbReference>
<dbReference type="AlphaFoldDB" id="A0A7W2YIN1"/>
<keyword evidence="7" id="KW-0547">Nucleotide-binding</keyword>
<evidence type="ECO:0000256" key="3">
    <source>
        <dbReference type="ARBA" id="ARBA00022801"/>
    </source>
</evidence>
<evidence type="ECO:0000256" key="1">
    <source>
        <dbReference type="ARBA" id="ARBA00011063"/>
    </source>
</evidence>
<comment type="catalytic activity">
    <reaction evidence="5">
        <text>O-phospho-L-tyrosyl-[protein] + H2O = L-tyrosyl-[protein] + phosphate</text>
        <dbReference type="Rhea" id="RHEA:10684"/>
        <dbReference type="Rhea" id="RHEA-COMP:10136"/>
        <dbReference type="Rhea" id="RHEA-COMP:20101"/>
        <dbReference type="ChEBI" id="CHEBI:15377"/>
        <dbReference type="ChEBI" id="CHEBI:43474"/>
        <dbReference type="ChEBI" id="CHEBI:46858"/>
        <dbReference type="ChEBI" id="CHEBI:61978"/>
        <dbReference type="EC" id="3.1.3.48"/>
    </reaction>
</comment>
<feature type="active site" description="Proton donor" evidence="6">
    <location>
        <position position="550"/>
    </location>
</feature>
<dbReference type="Pfam" id="PF15632">
    <property type="entry name" value="ATPgrasp_Ter"/>
    <property type="match status" value="1"/>
</dbReference>
<sequence length="589" mass="65850">MSNSETQPQRVLVLDADTLPALAIVRSLGKLGLHVQAASHTEKPITSYSRYAAESLQYPSPLTQEPDFLEWVSAQIASSSAPVMVVPATERTMVPLSRHFQSPGQRQFFAMPAHRALEQVLDKSQTSKLAQSCDIPQPRSWTLHKIEDLERLLPQLVFPLVVKPARSIPEGEQRQPLTVKYAHSAVGLRNIVNTMLKHTHLILQEYFRGEGVGVEVLARNGVVEYAFQHRRLHEVPLSGGGSSLRISEDIHPPLLKASKTLMAKLNWNGVAMVEFKQNPDSGEFILVEINGRFWGSLPLATAAGADFPRLLWALHHKLPLPELAQYKRALRCRKLSSDLHWLEAVLRQEGDTRLVPIPSRRQAIQETLGMLLPKERFDAQSFSDPLPGIVDIGRILANYRKRLSSALIDKRHQWRITRASNEKKVAQHLVNARRLLFVCYGNINRSAVAQALCEQLPNYNLRPECRSAGFHSEPGRPADDRMVALAAADNIKLDNSLSSVLTPELIEWADLVLVMECSQVQQVYSISSATPVVLLGGTKHARCRAREIPDPYNQSKEIYSAVYNQIKHCVESLLVTWNSSKSPVSKTSA</sequence>
<dbReference type="Proteomes" id="UP000539350">
    <property type="component" value="Unassembled WGS sequence"/>
</dbReference>
<dbReference type="PRINTS" id="PR00719">
    <property type="entry name" value="LMWPTPASE"/>
</dbReference>
<dbReference type="PROSITE" id="PS50975">
    <property type="entry name" value="ATP_GRASP"/>
    <property type="match status" value="1"/>
</dbReference>
<reference evidence="9 10" key="1">
    <citation type="submission" date="2020-07" db="EMBL/GenBank/DDBJ databases">
        <title>Halieaceae bacterium, F7430, whole genome shotgun sequencing project.</title>
        <authorList>
            <person name="Jiang S."/>
            <person name="Liu Z.W."/>
            <person name="Du Z.J."/>
        </authorList>
    </citation>
    <scope>NUCLEOTIDE SEQUENCE [LARGE SCALE GENOMIC DNA]</scope>
    <source>
        <strain evidence="9 10">F7430</strain>
    </source>
</reference>
<feature type="domain" description="ATP-grasp" evidence="8">
    <location>
        <begin position="127"/>
        <end position="316"/>
    </location>
</feature>
<dbReference type="PANTHER" id="PTHR11717:SF31">
    <property type="entry name" value="LOW MOLECULAR WEIGHT PROTEIN-TYROSINE-PHOSPHATASE ETP-RELATED"/>
    <property type="match status" value="1"/>
</dbReference>
<dbReference type="InterPro" id="IPR011761">
    <property type="entry name" value="ATP-grasp"/>
</dbReference>
<feature type="active site" description="Nucleophile" evidence="6">
    <location>
        <position position="439"/>
    </location>
</feature>
<dbReference type="SUPFAM" id="SSF56059">
    <property type="entry name" value="Glutathione synthetase ATP-binding domain-like"/>
    <property type="match status" value="1"/>
</dbReference>
<keyword evidence="7" id="KW-0067">ATP-binding</keyword>
<evidence type="ECO:0000313" key="10">
    <source>
        <dbReference type="Proteomes" id="UP000539350"/>
    </source>
</evidence>
<dbReference type="InterPro" id="IPR017867">
    <property type="entry name" value="Tyr_phospatase_low_mol_wt"/>
</dbReference>
<dbReference type="Pfam" id="PF01451">
    <property type="entry name" value="LMWPc"/>
    <property type="match status" value="1"/>
</dbReference>
<dbReference type="GO" id="GO:0046872">
    <property type="term" value="F:metal ion binding"/>
    <property type="evidence" value="ECO:0007669"/>
    <property type="project" value="InterPro"/>
</dbReference>
<comment type="caution">
    <text evidence="9">The sequence shown here is derived from an EMBL/GenBank/DDBJ whole genome shotgun (WGS) entry which is preliminary data.</text>
</comment>
<dbReference type="Gene3D" id="3.30.1490.20">
    <property type="entry name" value="ATP-grasp fold, A domain"/>
    <property type="match status" value="1"/>
</dbReference>
<keyword evidence="4" id="KW-0904">Protein phosphatase</keyword>
<dbReference type="Gene3D" id="3.30.470.20">
    <property type="entry name" value="ATP-grasp fold, B domain"/>
    <property type="match status" value="1"/>
</dbReference>
<dbReference type="InterPro" id="IPR036196">
    <property type="entry name" value="Ptyr_pPase_sf"/>
</dbReference>
<dbReference type="GO" id="GO:0005524">
    <property type="term" value="F:ATP binding"/>
    <property type="evidence" value="ECO:0007669"/>
    <property type="project" value="UniProtKB-UniRule"/>
</dbReference>
<evidence type="ECO:0000256" key="4">
    <source>
        <dbReference type="ARBA" id="ARBA00022912"/>
    </source>
</evidence>
<comment type="similarity">
    <text evidence="1">Belongs to the low molecular weight phosphotyrosine protein phosphatase family.</text>
</comment>
<dbReference type="Gene3D" id="3.40.50.2300">
    <property type="match status" value="1"/>
</dbReference>
<dbReference type="InterPro" id="IPR050438">
    <property type="entry name" value="LMW_PTPase"/>
</dbReference>
<keyword evidence="3" id="KW-0378">Hydrolase</keyword>
<evidence type="ECO:0000256" key="5">
    <source>
        <dbReference type="ARBA" id="ARBA00051722"/>
    </source>
</evidence>
<evidence type="ECO:0000313" key="9">
    <source>
        <dbReference type="EMBL" id="MBA6412686.1"/>
    </source>
</evidence>
<evidence type="ECO:0000259" key="8">
    <source>
        <dbReference type="PROSITE" id="PS50975"/>
    </source>
</evidence>
<name>A0A7W2YIN1_9GAMM</name>
<dbReference type="InterPro" id="IPR023485">
    <property type="entry name" value="Ptyr_pPase"/>
</dbReference>
<evidence type="ECO:0000256" key="2">
    <source>
        <dbReference type="ARBA" id="ARBA00013064"/>
    </source>
</evidence>
<organism evidence="9 10">
    <name type="scientific">Sediminihaliea albiluteola</name>
    <dbReference type="NCBI Taxonomy" id="2758564"/>
    <lineage>
        <taxon>Bacteria</taxon>
        <taxon>Pseudomonadati</taxon>
        <taxon>Pseudomonadota</taxon>
        <taxon>Gammaproteobacteria</taxon>
        <taxon>Cellvibrionales</taxon>
        <taxon>Halieaceae</taxon>
        <taxon>Sediminihaliea</taxon>
    </lineage>
</organism>
<keyword evidence="10" id="KW-1185">Reference proteome</keyword>
<proteinExistence type="inferred from homology"/>
<gene>
    <name evidence="9" type="ORF">H2508_06120</name>
</gene>
<dbReference type="EC" id="3.1.3.48" evidence="2"/>
<evidence type="ECO:0000256" key="7">
    <source>
        <dbReference type="PROSITE-ProRule" id="PRU00409"/>
    </source>
</evidence>
<protein>
    <recommendedName>
        <fullName evidence="2">protein-tyrosine-phosphatase</fullName>
        <ecNumber evidence="2">3.1.3.48</ecNumber>
    </recommendedName>
</protein>
<dbReference type="PANTHER" id="PTHR11717">
    <property type="entry name" value="LOW MOLECULAR WEIGHT PROTEIN TYROSINE PHOSPHATASE"/>
    <property type="match status" value="1"/>
</dbReference>
<dbReference type="SUPFAM" id="SSF52788">
    <property type="entry name" value="Phosphotyrosine protein phosphatases I"/>
    <property type="match status" value="1"/>
</dbReference>
<feature type="active site" evidence="6">
    <location>
        <position position="445"/>
    </location>
</feature>
<evidence type="ECO:0000256" key="6">
    <source>
        <dbReference type="PIRSR" id="PIRSR617867-1"/>
    </source>
</evidence>